<evidence type="ECO:0000313" key="3">
    <source>
        <dbReference type="EMBL" id="UOQ72246.1"/>
    </source>
</evidence>
<dbReference type="Pfam" id="PF01757">
    <property type="entry name" value="Acyl_transf_3"/>
    <property type="match status" value="1"/>
</dbReference>
<dbReference type="GO" id="GO:0000271">
    <property type="term" value="P:polysaccharide biosynthetic process"/>
    <property type="evidence" value="ECO:0007669"/>
    <property type="project" value="TreeGrafter"/>
</dbReference>
<dbReference type="GO" id="GO:0016747">
    <property type="term" value="F:acyltransferase activity, transferring groups other than amino-acyl groups"/>
    <property type="evidence" value="ECO:0007669"/>
    <property type="project" value="InterPro"/>
</dbReference>
<dbReference type="PANTHER" id="PTHR23028:SF53">
    <property type="entry name" value="ACYL_TRANSF_3 DOMAIN-CONTAINING PROTEIN"/>
    <property type="match status" value="1"/>
</dbReference>
<gene>
    <name evidence="3" type="ORF">MUN79_27450</name>
</gene>
<feature type="domain" description="Acyltransferase 3" evidence="2">
    <location>
        <begin position="37"/>
        <end position="372"/>
    </location>
</feature>
<feature type="transmembrane region" description="Helical" evidence="1">
    <location>
        <begin position="256"/>
        <end position="277"/>
    </location>
</feature>
<dbReference type="AlphaFoldDB" id="A0A8T9Q3D2"/>
<feature type="transmembrane region" description="Helical" evidence="1">
    <location>
        <begin position="159"/>
        <end position="184"/>
    </location>
</feature>
<keyword evidence="1" id="KW-0812">Transmembrane</keyword>
<feature type="transmembrane region" description="Helical" evidence="1">
    <location>
        <begin position="309"/>
        <end position="332"/>
    </location>
</feature>
<feature type="transmembrane region" description="Helical" evidence="1">
    <location>
        <begin position="283"/>
        <end position="302"/>
    </location>
</feature>
<sequence>MPNLDHCWDINNCIFNARAPFVMTTATATIKPPIKLQYINALRGLAILGVILVHNLELFDADKPMLSRMMTTFISQGARGVQLFFVASAFTLWLSMSRRKEEKHPTRNFFLRRFFRIAPLYYLGVAFYSLFFTTVHVPMVTVSSLLANLTFLHGLRPEWIHSIVPGGWSITVEMWFYCLAPLLFSKLKTVDHCVRFIVFSILASALLSIVLVTVRPSWLDFVFYYFPSQLPIFGFGILLYFLLVRNDLSKTIKPSTWLLAAGVSLLLLLTGLPYHGVEPAGKHYLFGAAFMVLAYGLSQYNFRLLVNPIINYIGEVSFSLYLVHFAVMYAVRVMGYAEIVTPNHLVAALANFGIRYVLVLIISLCLATLLYRLVEVPFQNGGKRLIEYLER</sequence>
<accession>A0A8T9Q3D2</accession>
<dbReference type="InterPro" id="IPR050879">
    <property type="entry name" value="Acyltransferase_3"/>
</dbReference>
<dbReference type="Proteomes" id="UP000831796">
    <property type="component" value="Chromosome"/>
</dbReference>
<keyword evidence="1" id="KW-0472">Membrane</keyword>
<dbReference type="KEGG" id="hcu:MUN79_27450"/>
<feature type="transmembrane region" description="Helical" evidence="1">
    <location>
        <begin position="117"/>
        <end position="139"/>
    </location>
</feature>
<feature type="transmembrane region" description="Helical" evidence="1">
    <location>
        <begin position="76"/>
        <end position="96"/>
    </location>
</feature>
<dbReference type="PANTHER" id="PTHR23028">
    <property type="entry name" value="ACETYLTRANSFERASE"/>
    <property type="match status" value="1"/>
</dbReference>
<proteinExistence type="predicted"/>
<evidence type="ECO:0000259" key="2">
    <source>
        <dbReference type="Pfam" id="PF01757"/>
    </source>
</evidence>
<feature type="transmembrane region" description="Helical" evidence="1">
    <location>
        <begin position="224"/>
        <end position="244"/>
    </location>
</feature>
<keyword evidence="4" id="KW-1185">Reference proteome</keyword>
<dbReference type="InterPro" id="IPR002656">
    <property type="entry name" value="Acyl_transf_3_dom"/>
</dbReference>
<feature type="transmembrane region" description="Helical" evidence="1">
    <location>
        <begin position="38"/>
        <end position="56"/>
    </location>
</feature>
<feature type="transmembrane region" description="Helical" evidence="1">
    <location>
        <begin position="196"/>
        <end position="218"/>
    </location>
</feature>
<dbReference type="RefSeq" id="WP_244675637.1">
    <property type="nucleotide sequence ID" value="NZ_CP095046.1"/>
</dbReference>
<evidence type="ECO:0000256" key="1">
    <source>
        <dbReference type="SAM" id="Phobius"/>
    </source>
</evidence>
<dbReference type="GO" id="GO:0016020">
    <property type="term" value="C:membrane"/>
    <property type="evidence" value="ECO:0007669"/>
    <property type="project" value="TreeGrafter"/>
</dbReference>
<protein>
    <submittedName>
        <fullName evidence="3">Acyltransferase</fullName>
    </submittedName>
</protein>
<keyword evidence="3" id="KW-0012">Acyltransferase</keyword>
<organism evidence="3 4">
    <name type="scientific">Hymenobacter cellulosilyticus</name>
    <dbReference type="NCBI Taxonomy" id="2932248"/>
    <lineage>
        <taxon>Bacteria</taxon>
        <taxon>Pseudomonadati</taxon>
        <taxon>Bacteroidota</taxon>
        <taxon>Cytophagia</taxon>
        <taxon>Cytophagales</taxon>
        <taxon>Hymenobacteraceae</taxon>
        <taxon>Hymenobacter</taxon>
    </lineage>
</organism>
<dbReference type="EMBL" id="CP095046">
    <property type="protein sequence ID" value="UOQ72246.1"/>
    <property type="molecule type" value="Genomic_DNA"/>
</dbReference>
<keyword evidence="3" id="KW-0808">Transferase</keyword>
<reference evidence="3" key="1">
    <citation type="submission" date="2022-04" db="EMBL/GenBank/DDBJ databases">
        <title>Hymenobacter sp. isolated from the air.</title>
        <authorList>
            <person name="Won M."/>
            <person name="Lee C.-M."/>
            <person name="Woen H.-Y."/>
            <person name="Kwon S.-W."/>
        </authorList>
    </citation>
    <scope>NUCLEOTIDE SEQUENCE</scope>
    <source>
        <strain evidence="3">5116S-3</strain>
    </source>
</reference>
<evidence type="ECO:0000313" key="4">
    <source>
        <dbReference type="Proteomes" id="UP000831796"/>
    </source>
</evidence>
<keyword evidence="1" id="KW-1133">Transmembrane helix</keyword>
<feature type="transmembrane region" description="Helical" evidence="1">
    <location>
        <begin position="352"/>
        <end position="374"/>
    </location>
</feature>
<name>A0A8T9Q3D2_9BACT</name>